<dbReference type="InterPro" id="IPR011095">
    <property type="entry name" value="Dala_Dala_lig_C"/>
</dbReference>
<feature type="binding site" evidence="16">
    <location>
        <position position="244"/>
    </location>
    <ligand>
        <name>Mg(2+)</name>
        <dbReference type="ChEBI" id="CHEBI:18420"/>
        <label>1</label>
    </ligand>
</feature>
<dbReference type="EC" id="6.3.2.4" evidence="5 14"/>
<evidence type="ECO:0000256" key="9">
    <source>
        <dbReference type="ARBA" id="ARBA00022840"/>
    </source>
</evidence>
<dbReference type="PIRSF" id="PIRSF039102">
    <property type="entry name" value="Ddl/VanB"/>
    <property type="match status" value="1"/>
</dbReference>
<dbReference type="Pfam" id="PF07478">
    <property type="entry name" value="Dala_Dala_lig_C"/>
    <property type="match status" value="1"/>
</dbReference>
<proteinExistence type="inferred from homology"/>
<dbReference type="GO" id="GO:0005524">
    <property type="term" value="F:ATP binding"/>
    <property type="evidence" value="ECO:0007669"/>
    <property type="project" value="UniProtKB-UniRule"/>
</dbReference>
<keyword evidence="16" id="KW-0464">Manganese</keyword>
<evidence type="ECO:0000256" key="15">
    <source>
        <dbReference type="PIRSR" id="PIRSR039102-1"/>
    </source>
</evidence>
<dbReference type="PROSITE" id="PS50975">
    <property type="entry name" value="ATP_GRASP"/>
    <property type="match status" value="1"/>
</dbReference>
<comment type="function">
    <text evidence="2 14">Cell wall formation.</text>
</comment>
<evidence type="ECO:0000313" key="19">
    <source>
        <dbReference type="EMBL" id="ATX78863.1"/>
    </source>
</evidence>
<feature type="domain" description="ATP-grasp" evidence="18">
    <location>
        <begin position="77"/>
        <end position="290"/>
    </location>
</feature>
<dbReference type="PANTHER" id="PTHR23132">
    <property type="entry name" value="D-ALANINE--D-ALANINE LIGASE"/>
    <property type="match status" value="1"/>
</dbReference>
<dbReference type="InterPro" id="IPR005905">
    <property type="entry name" value="D_ala_D_ala"/>
</dbReference>
<dbReference type="Gene3D" id="3.30.1490.20">
    <property type="entry name" value="ATP-grasp fold, A domain"/>
    <property type="match status" value="1"/>
</dbReference>
<keyword evidence="20" id="KW-1185">Reference proteome</keyword>
<feature type="binding site" evidence="16">
    <location>
        <position position="257"/>
    </location>
    <ligand>
        <name>Mg(2+)</name>
        <dbReference type="ChEBI" id="CHEBI:18420"/>
        <label>2</label>
    </ligand>
</feature>
<evidence type="ECO:0000256" key="10">
    <source>
        <dbReference type="ARBA" id="ARBA00022960"/>
    </source>
</evidence>
<protein>
    <recommendedName>
        <fullName evidence="5 14">D-alanine--D-alanine ligase</fullName>
        <ecNumber evidence="5 14">6.3.2.4</ecNumber>
    </recommendedName>
    <alternativeName>
        <fullName evidence="14">D-Ala-D-Ala ligase</fullName>
    </alternativeName>
    <alternativeName>
        <fullName evidence="14">D-alanylalanine synthetase</fullName>
    </alternativeName>
</protein>
<comment type="pathway">
    <text evidence="14">Cell wall biogenesis; peptidoglycan biosynthesis.</text>
</comment>
<name>A0A2K8KVS2_MARES</name>
<dbReference type="NCBIfam" id="NF002378">
    <property type="entry name" value="PRK01372.1"/>
    <property type="match status" value="1"/>
</dbReference>
<keyword evidence="11 14" id="KW-0573">Peptidoglycan synthesis</keyword>
<keyword evidence="16" id="KW-0479">Metal-binding</keyword>
<sequence length="306" mass="32063">MNKSRFGRVGVLMGGTSAEREISLRSGSAVLKALQNSGVDAVAVELNNDWSGQIAKAGIQSAFNVLHGTLGEDGCVQGMLEVMGIPYTGSGVMASALCMNKKLCKQILTHAGLKVPLDITIAADGPIRYPVFIKPVSEGSSIGLHHLTSKAEWQALAIHNSENWMAEMPVKGVEIAVAVLDGKALPPVEVVPKSGVYDFASKYTSGATEYFCPARLPAETLRYCMQRAEAAVAALHCSGAPRVDMIVDSGGEPLVLEINTLPGMTETSLLPKSAATAGISFEELCLSILATASLENGEMMQSGGAL</sequence>
<dbReference type="InterPro" id="IPR011761">
    <property type="entry name" value="ATP-grasp"/>
</dbReference>
<dbReference type="GO" id="GO:0071555">
    <property type="term" value="P:cell wall organization"/>
    <property type="evidence" value="ECO:0007669"/>
    <property type="project" value="UniProtKB-KW"/>
</dbReference>
<keyword evidence="12 14" id="KW-0961">Cell wall biogenesis/degradation</keyword>
<keyword evidence="8 17" id="KW-0547">Nucleotide-binding</keyword>
<reference evidence="19 20" key="1">
    <citation type="submission" date="2016-12" db="EMBL/GenBank/DDBJ databases">
        <title>Isolation and genomic insights into novel planktonic Zetaproteobacteria from stratified waters of the Chesapeake Bay.</title>
        <authorList>
            <person name="McAllister S.M."/>
            <person name="Kato S."/>
            <person name="Chan C.S."/>
            <person name="Chiu B.K."/>
            <person name="Field E.K."/>
        </authorList>
    </citation>
    <scope>NUCLEOTIDE SEQUENCE [LARGE SCALE GENOMIC DNA]</scope>
    <source>
        <strain evidence="19 20">CP-5</strain>
    </source>
</reference>
<dbReference type="Proteomes" id="UP000231701">
    <property type="component" value="Chromosome"/>
</dbReference>
<feature type="active site" evidence="15">
    <location>
        <position position="140"/>
    </location>
</feature>
<dbReference type="GO" id="GO:0009252">
    <property type="term" value="P:peptidoglycan biosynthetic process"/>
    <property type="evidence" value="ECO:0007669"/>
    <property type="project" value="UniProtKB-UniRule"/>
</dbReference>
<dbReference type="InterPro" id="IPR016185">
    <property type="entry name" value="PreATP-grasp_dom_sf"/>
</dbReference>
<dbReference type="InterPro" id="IPR000291">
    <property type="entry name" value="D-Ala_lig_Van_CS"/>
</dbReference>
<evidence type="ECO:0000256" key="1">
    <source>
        <dbReference type="ARBA" id="ARBA00001936"/>
    </source>
</evidence>
<dbReference type="SUPFAM" id="SSF52440">
    <property type="entry name" value="PreATP-grasp domain"/>
    <property type="match status" value="1"/>
</dbReference>
<evidence type="ECO:0000256" key="14">
    <source>
        <dbReference type="HAMAP-Rule" id="MF_00047"/>
    </source>
</evidence>
<evidence type="ECO:0000256" key="12">
    <source>
        <dbReference type="ARBA" id="ARBA00023316"/>
    </source>
</evidence>
<evidence type="ECO:0000256" key="17">
    <source>
        <dbReference type="PROSITE-ProRule" id="PRU00409"/>
    </source>
</evidence>
<gene>
    <name evidence="14" type="primary">ddl</name>
    <name evidence="19" type="ORF">Ga0123461_0422</name>
</gene>
<dbReference type="InterPro" id="IPR013815">
    <property type="entry name" value="ATP_grasp_subdomain_1"/>
</dbReference>
<comment type="cofactor">
    <cofactor evidence="16">
        <name>Mg(2+)</name>
        <dbReference type="ChEBI" id="CHEBI:18420"/>
    </cofactor>
    <cofactor evidence="16">
        <name>Mn(2+)</name>
        <dbReference type="ChEBI" id="CHEBI:29035"/>
    </cofactor>
    <text evidence="16">Binds 2 magnesium or manganese ions per subunit.</text>
</comment>
<dbReference type="NCBIfam" id="TIGR01205">
    <property type="entry name" value="D_ala_D_alaTIGR"/>
    <property type="match status" value="1"/>
</dbReference>
<evidence type="ECO:0000256" key="13">
    <source>
        <dbReference type="ARBA" id="ARBA00047614"/>
    </source>
</evidence>
<dbReference type="EMBL" id="CP018799">
    <property type="protein sequence ID" value="ATX78863.1"/>
    <property type="molecule type" value="Genomic_DNA"/>
</dbReference>
<dbReference type="PANTHER" id="PTHR23132:SF23">
    <property type="entry name" value="D-ALANINE--D-ALANINE LIGASE B"/>
    <property type="match status" value="1"/>
</dbReference>
<keyword evidence="6 14" id="KW-0963">Cytoplasm</keyword>
<dbReference type="InterPro" id="IPR011127">
    <property type="entry name" value="Dala_Dala_lig_N"/>
</dbReference>
<dbReference type="HAMAP" id="MF_00047">
    <property type="entry name" value="Dala_Dala_lig"/>
    <property type="match status" value="1"/>
</dbReference>
<organism evidence="19 20">
    <name type="scientific">Mariprofundus aestuarium</name>
    <dbReference type="NCBI Taxonomy" id="1921086"/>
    <lineage>
        <taxon>Bacteria</taxon>
        <taxon>Pseudomonadati</taxon>
        <taxon>Pseudomonadota</taxon>
        <taxon>Candidatius Mariprofundia</taxon>
        <taxon>Mariprofundales</taxon>
        <taxon>Mariprofundaceae</taxon>
        <taxon>Mariprofundus</taxon>
    </lineage>
</organism>
<comment type="similarity">
    <text evidence="4 14">Belongs to the D-alanine--D-alanine ligase family.</text>
</comment>
<keyword evidence="7 14" id="KW-0436">Ligase</keyword>
<evidence type="ECO:0000256" key="6">
    <source>
        <dbReference type="ARBA" id="ARBA00022490"/>
    </source>
</evidence>
<dbReference type="GO" id="GO:0005737">
    <property type="term" value="C:cytoplasm"/>
    <property type="evidence" value="ECO:0007669"/>
    <property type="project" value="UniProtKB-SubCell"/>
</dbReference>
<evidence type="ECO:0000256" key="7">
    <source>
        <dbReference type="ARBA" id="ARBA00022598"/>
    </source>
</evidence>
<evidence type="ECO:0000256" key="5">
    <source>
        <dbReference type="ARBA" id="ARBA00012216"/>
    </source>
</evidence>
<keyword evidence="16" id="KW-0460">Magnesium</keyword>
<dbReference type="GO" id="GO:0008716">
    <property type="term" value="F:D-alanine-D-alanine ligase activity"/>
    <property type="evidence" value="ECO:0007669"/>
    <property type="project" value="UniProtKB-UniRule"/>
</dbReference>
<dbReference type="Pfam" id="PF01820">
    <property type="entry name" value="Dala_Dala_lig_N"/>
    <property type="match status" value="1"/>
</dbReference>
<dbReference type="GO" id="GO:0008360">
    <property type="term" value="P:regulation of cell shape"/>
    <property type="evidence" value="ECO:0007669"/>
    <property type="project" value="UniProtKB-KW"/>
</dbReference>
<evidence type="ECO:0000256" key="16">
    <source>
        <dbReference type="PIRSR" id="PIRSR039102-3"/>
    </source>
</evidence>
<keyword evidence="9 17" id="KW-0067">ATP-binding</keyword>
<evidence type="ECO:0000256" key="11">
    <source>
        <dbReference type="ARBA" id="ARBA00022984"/>
    </source>
</evidence>
<dbReference type="Gene3D" id="3.40.50.20">
    <property type="match status" value="1"/>
</dbReference>
<comment type="cofactor">
    <cofactor evidence="1">
        <name>Mn(2+)</name>
        <dbReference type="ChEBI" id="CHEBI:29035"/>
    </cofactor>
</comment>
<feature type="active site" evidence="15">
    <location>
        <position position="19"/>
    </location>
</feature>
<comment type="subcellular location">
    <subcellularLocation>
        <location evidence="3 14">Cytoplasm</location>
    </subcellularLocation>
</comment>
<dbReference type="Gene3D" id="3.30.470.20">
    <property type="entry name" value="ATP-grasp fold, B domain"/>
    <property type="match status" value="1"/>
</dbReference>
<dbReference type="SUPFAM" id="SSF56059">
    <property type="entry name" value="Glutathione synthetase ATP-binding domain-like"/>
    <property type="match status" value="1"/>
</dbReference>
<dbReference type="UniPathway" id="UPA00219"/>
<feature type="binding site" evidence="16">
    <location>
        <position position="259"/>
    </location>
    <ligand>
        <name>Mg(2+)</name>
        <dbReference type="ChEBI" id="CHEBI:18420"/>
        <label>2</label>
    </ligand>
</feature>
<evidence type="ECO:0000256" key="8">
    <source>
        <dbReference type="ARBA" id="ARBA00022741"/>
    </source>
</evidence>
<evidence type="ECO:0000256" key="4">
    <source>
        <dbReference type="ARBA" id="ARBA00010871"/>
    </source>
</evidence>
<dbReference type="GO" id="GO:0046872">
    <property type="term" value="F:metal ion binding"/>
    <property type="evidence" value="ECO:0007669"/>
    <property type="project" value="UniProtKB-KW"/>
</dbReference>
<dbReference type="KEGG" id="maes:Ga0123461_0422"/>
<evidence type="ECO:0000313" key="20">
    <source>
        <dbReference type="Proteomes" id="UP000231701"/>
    </source>
</evidence>
<evidence type="ECO:0000256" key="3">
    <source>
        <dbReference type="ARBA" id="ARBA00004496"/>
    </source>
</evidence>
<dbReference type="PROSITE" id="PS00843">
    <property type="entry name" value="DALA_DALA_LIGASE_1"/>
    <property type="match status" value="1"/>
</dbReference>
<feature type="active site" evidence="15">
    <location>
        <position position="268"/>
    </location>
</feature>
<evidence type="ECO:0000256" key="2">
    <source>
        <dbReference type="ARBA" id="ARBA00003921"/>
    </source>
</evidence>
<feature type="binding site" evidence="16">
    <location>
        <position position="257"/>
    </location>
    <ligand>
        <name>Mg(2+)</name>
        <dbReference type="ChEBI" id="CHEBI:18420"/>
        <label>1</label>
    </ligand>
</feature>
<accession>A0A2K8KVS2</accession>
<dbReference type="AlphaFoldDB" id="A0A2K8KVS2"/>
<comment type="catalytic activity">
    <reaction evidence="13 14">
        <text>2 D-alanine + ATP = D-alanyl-D-alanine + ADP + phosphate + H(+)</text>
        <dbReference type="Rhea" id="RHEA:11224"/>
        <dbReference type="ChEBI" id="CHEBI:15378"/>
        <dbReference type="ChEBI" id="CHEBI:30616"/>
        <dbReference type="ChEBI" id="CHEBI:43474"/>
        <dbReference type="ChEBI" id="CHEBI:57416"/>
        <dbReference type="ChEBI" id="CHEBI:57822"/>
        <dbReference type="ChEBI" id="CHEBI:456216"/>
        <dbReference type="EC" id="6.3.2.4"/>
    </reaction>
</comment>
<keyword evidence="10 14" id="KW-0133">Cell shape</keyword>
<evidence type="ECO:0000259" key="18">
    <source>
        <dbReference type="PROSITE" id="PS50975"/>
    </source>
</evidence>